<proteinExistence type="predicted"/>
<dbReference type="Proteomes" id="UP000799291">
    <property type="component" value="Unassembled WGS sequence"/>
</dbReference>
<protein>
    <submittedName>
        <fullName evidence="2">Uncharacterized protein</fullName>
    </submittedName>
</protein>
<sequence length="156" mass="17008">MAEPSVNNGVYGRVRRASVSVLNANPQLGMWQATGTPIARAPNLAELRGPGTSGDKIAFNSQGHSARITIEDSDGELVLVKSVDEVPSRQVSNIVTSAGGQILPAEDQQSKERHAHRSLRKKHHQHRKKVHSICEKHIAEIKEKLAPTIMKGLKAF</sequence>
<keyword evidence="3" id="KW-1185">Reference proteome</keyword>
<feature type="compositionally biased region" description="Basic residues" evidence="1">
    <location>
        <begin position="113"/>
        <end position="130"/>
    </location>
</feature>
<organism evidence="2 3">
    <name type="scientific">Lentithecium fluviatile CBS 122367</name>
    <dbReference type="NCBI Taxonomy" id="1168545"/>
    <lineage>
        <taxon>Eukaryota</taxon>
        <taxon>Fungi</taxon>
        <taxon>Dikarya</taxon>
        <taxon>Ascomycota</taxon>
        <taxon>Pezizomycotina</taxon>
        <taxon>Dothideomycetes</taxon>
        <taxon>Pleosporomycetidae</taxon>
        <taxon>Pleosporales</taxon>
        <taxon>Massarineae</taxon>
        <taxon>Lentitheciaceae</taxon>
        <taxon>Lentithecium</taxon>
    </lineage>
</organism>
<dbReference type="EMBL" id="MU005589">
    <property type="protein sequence ID" value="KAF2681821.1"/>
    <property type="molecule type" value="Genomic_DNA"/>
</dbReference>
<gene>
    <name evidence="2" type="ORF">K458DRAFT_456199</name>
</gene>
<reference evidence="2" key="1">
    <citation type="journal article" date="2020" name="Stud. Mycol.">
        <title>101 Dothideomycetes genomes: a test case for predicting lifestyles and emergence of pathogens.</title>
        <authorList>
            <person name="Haridas S."/>
            <person name="Albert R."/>
            <person name="Binder M."/>
            <person name="Bloem J."/>
            <person name="Labutti K."/>
            <person name="Salamov A."/>
            <person name="Andreopoulos B."/>
            <person name="Baker S."/>
            <person name="Barry K."/>
            <person name="Bills G."/>
            <person name="Bluhm B."/>
            <person name="Cannon C."/>
            <person name="Castanera R."/>
            <person name="Culley D."/>
            <person name="Daum C."/>
            <person name="Ezra D."/>
            <person name="Gonzalez J."/>
            <person name="Henrissat B."/>
            <person name="Kuo A."/>
            <person name="Liang C."/>
            <person name="Lipzen A."/>
            <person name="Lutzoni F."/>
            <person name="Magnuson J."/>
            <person name="Mondo S."/>
            <person name="Nolan M."/>
            <person name="Ohm R."/>
            <person name="Pangilinan J."/>
            <person name="Park H.-J."/>
            <person name="Ramirez L."/>
            <person name="Alfaro M."/>
            <person name="Sun H."/>
            <person name="Tritt A."/>
            <person name="Yoshinaga Y."/>
            <person name="Zwiers L.-H."/>
            <person name="Turgeon B."/>
            <person name="Goodwin S."/>
            <person name="Spatafora J."/>
            <person name="Crous P."/>
            <person name="Grigoriev I."/>
        </authorList>
    </citation>
    <scope>NUCLEOTIDE SEQUENCE</scope>
    <source>
        <strain evidence="2">CBS 122367</strain>
    </source>
</reference>
<evidence type="ECO:0000313" key="2">
    <source>
        <dbReference type="EMBL" id="KAF2681821.1"/>
    </source>
</evidence>
<name>A0A6G1IV45_9PLEO</name>
<accession>A0A6G1IV45</accession>
<dbReference type="OrthoDB" id="6407410at2759"/>
<evidence type="ECO:0000256" key="1">
    <source>
        <dbReference type="SAM" id="MobiDB-lite"/>
    </source>
</evidence>
<feature type="region of interest" description="Disordered" evidence="1">
    <location>
        <begin position="106"/>
        <end position="130"/>
    </location>
</feature>
<evidence type="ECO:0000313" key="3">
    <source>
        <dbReference type="Proteomes" id="UP000799291"/>
    </source>
</evidence>
<dbReference type="AlphaFoldDB" id="A0A6G1IV45"/>